<dbReference type="Gene3D" id="3.40.190.10">
    <property type="entry name" value="Periplasmic binding protein-like II"/>
    <property type="match status" value="2"/>
</dbReference>
<dbReference type="Pfam" id="PF00126">
    <property type="entry name" value="HTH_1"/>
    <property type="match status" value="1"/>
</dbReference>
<name>A0ABR6YQQ2_9BURK</name>
<keyword evidence="7" id="KW-1185">Reference proteome</keyword>
<reference evidence="6 7" key="1">
    <citation type="submission" date="2020-08" db="EMBL/GenBank/DDBJ databases">
        <title>Novel species isolated from subtropical streams in China.</title>
        <authorList>
            <person name="Lu H."/>
        </authorList>
    </citation>
    <scope>NUCLEOTIDE SEQUENCE [LARGE SCALE GENOMIC DNA]</scope>
    <source>
        <strain evidence="6 7">FT31W</strain>
    </source>
</reference>
<organism evidence="6 7">
    <name type="scientific">Undibacterium griseum</name>
    <dbReference type="NCBI Taxonomy" id="2762295"/>
    <lineage>
        <taxon>Bacteria</taxon>
        <taxon>Pseudomonadati</taxon>
        <taxon>Pseudomonadota</taxon>
        <taxon>Betaproteobacteria</taxon>
        <taxon>Burkholderiales</taxon>
        <taxon>Oxalobacteraceae</taxon>
        <taxon>Undibacterium</taxon>
    </lineage>
</organism>
<dbReference type="Pfam" id="PF03466">
    <property type="entry name" value="LysR_substrate"/>
    <property type="match status" value="1"/>
</dbReference>
<dbReference type="InterPro" id="IPR005119">
    <property type="entry name" value="LysR_subst-bd"/>
</dbReference>
<keyword evidence="4" id="KW-0804">Transcription</keyword>
<keyword evidence="2" id="KW-0805">Transcription regulation</keyword>
<dbReference type="InterPro" id="IPR036388">
    <property type="entry name" value="WH-like_DNA-bd_sf"/>
</dbReference>
<feature type="domain" description="HTH lysR-type" evidence="5">
    <location>
        <begin position="1"/>
        <end position="58"/>
    </location>
</feature>
<dbReference type="RefSeq" id="WP_186863801.1">
    <property type="nucleotide sequence ID" value="NZ_JACOGC010000006.1"/>
</dbReference>
<gene>
    <name evidence="6" type="ORF">H8K27_13940</name>
</gene>
<comment type="caution">
    <text evidence="6">The sequence shown here is derived from an EMBL/GenBank/DDBJ whole genome shotgun (WGS) entry which is preliminary data.</text>
</comment>
<dbReference type="PANTHER" id="PTHR30346">
    <property type="entry name" value="TRANSCRIPTIONAL DUAL REGULATOR HCAR-RELATED"/>
    <property type="match status" value="1"/>
</dbReference>
<evidence type="ECO:0000256" key="4">
    <source>
        <dbReference type="ARBA" id="ARBA00023163"/>
    </source>
</evidence>
<protein>
    <submittedName>
        <fullName evidence="6">LysR family transcriptional regulator</fullName>
    </submittedName>
</protein>
<evidence type="ECO:0000313" key="7">
    <source>
        <dbReference type="Proteomes" id="UP000613113"/>
    </source>
</evidence>
<dbReference type="PRINTS" id="PR00039">
    <property type="entry name" value="HTHLYSR"/>
</dbReference>
<dbReference type="CDD" id="cd08445">
    <property type="entry name" value="PBP2_BenM_CatM_CatR"/>
    <property type="match status" value="1"/>
</dbReference>
<comment type="similarity">
    <text evidence="1">Belongs to the LysR transcriptional regulatory family.</text>
</comment>
<evidence type="ECO:0000256" key="1">
    <source>
        <dbReference type="ARBA" id="ARBA00009437"/>
    </source>
</evidence>
<dbReference type="SUPFAM" id="SSF46785">
    <property type="entry name" value="Winged helix' DNA-binding domain"/>
    <property type="match status" value="1"/>
</dbReference>
<dbReference type="Gene3D" id="1.10.10.10">
    <property type="entry name" value="Winged helix-like DNA-binding domain superfamily/Winged helix DNA-binding domain"/>
    <property type="match status" value="1"/>
</dbReference>
<evidence type="ECO:0000256" key="3">
    <source>
        <dbReference type="ARBA" id="ARBA00023125"/>
    </source>
</evidence>
<dbReference type="SUPFAM" id="SSF53850">
    <property type="entry name" value="Periplasmic binding protein-like II"/>
    <property type="match status" value="1"/>
</dbReference>
<accession>A0ABR6YQQ2</accession>
<dbReference type="InterPro" id="IPR036390">
    <property type="entry name" value="WH_DNA-bd_sf"/>
</dbReference>
<evidence type="ECO:0000313" key="6">
    <source>
        <dbReference type="EMBL" id="MBC3886237.1"/>
    </source>
</evidence>
<evidence type="ECO:0000259" key="5">
    <source>
        <dbReference type="PROSITE" id="PS50931"/>
    </source>
</evidence>
<sequence>MEFRHLRYFVAVAEEKNFTRASERLFIAQPPLSRQIQQLEEELGVILFEKGSRPLRLTEAGKFFYAHAQKILNKVADVKSMTQRVGKIERTLSMGFVASTLYGMLPRIIRLFRTQHPAIEISLHEMTTMEQIQALKEGRIDVGFGRIKHEDPNIRRIVLREERLMLAVPVSHPFSASHEAISLKALVPEKLIVFPKSPRPSFADQVLAAFMLKGLQPEKVFEVRELQVAIGLVAAGEGIAVVPASVQGMRRSDVTYLDILEKHAVSPVIFSARMSDQSPELQNLLQLIYEIYDDAQISYSRETL</sequence>
<dbReference type="EMBL" id="JACOGC010000006">
    <property type="protein sequence ID" value="MBC3886237.1"/>
    <property type="molecule type" value="Genomic_DNA"/>
</dbReference>
<dbReference type="Proteomes" id="UP000613113">
    <property type="component" value="Unassembled WGS sequence"/>
</dbReference>
<dbReference type="PROSITE" id="PS50931">
    <property type="entry name" value="HTH_LYSR"/>
    <property type="match status" value="1"/>
</dbReference>
<proteinExistence type="inferred from homology"/>
<dbReference type="PANTHER" id="PTHR30346:SF17">
    <property type="entry name" value="LYSR FAMILY TRANSCRIPTIONAL REGULATOR"/>
    <property type="match status" value="1"/>
</dbReference>
<dbReference type="InterPro" id="IPR000847">
    <property type="entry name" value="LysR_HTH_N"/>
</dbReference>
<keyword evidence="3" id="KW-0238">DNA-binding</keyword>
<evidence type="ECO:0000256" key="2">
    <source>
        <dbReference type="ARBA" id="ARBA00023015"/>
    </source>
</evidence>